<dbReference type="Gene3D" id="3.40.50.1820">
    <property type="entry name" value="alpha/beta hydrolase"/>
    <property type="match status" value="1"/>
</dbReference>
<dbReference type="SUPFAM" id="SSF53474">
    <property type="entry name" value="alpha/beta-Hydrolases"/>
    <property type="match status" value="1"/>
</dbReference>
<evidence type="ECO:0000259" key="4">
    <source>
        <dbReference type="Pfam" id="PF00326"/>
    </source>
</evidence>
<dbReference type="PANTHER" id="PTHR42776:SF27">
    <property type="entry name" value="DIPEPTIDYL PEPTIDASE FAMILY MEMBER 6"/>
    <property type="match status" value="1"/>
</dbReference>
<dbReference type="InterPro" id="IPR015943">
    <property type="entry name" value="WD40/YVTN_repeat-like_dom_sf"/>
</dbReference>
<dbReference type="Gene3D" id="2.120.10.30">
    <property type="entry name" value="TolB, C-terminal domain"/>
    <property type="match status" value="1"/>
</dbReference>
<protein>
    <recommendedName>
        <fullName evidence="3">Dipeptidyl-peptidase V</fullName>
    </recommendedName>
</protein>
<gene>
    <name evidence="5" type="ORF">DAEQUDRAFT_499231</name>
</gene>
<evidence type="ECO:0000256" key="3">
    <source>
        <dbReference type="ARBA" id="ARBA00032829"/>
    </source>
</evidence>
<evidence type="ECO:0000313" key="6">
    <source>
        <dbReference type="Proteomes" id="UP000076727"/>
    </source>
</evidence>
<organism evidence="5 6">
    <name type="scientific">Daedalea quercina L-15889</name>
    <dbReference type="NCBI Taxonomy" id="1314783"/>
    <lineage>
        <taxon>Eukaryota</taxon>
        <taxon>Fungi</taxon>
        <taxon>Dikarya</taxon>
        <taxon>Basidiomycota</taxon>
        <taxon>Agaricomycotina</taxon>
        <taxon>Agaricomycetes</taxon>
        <taxon>Polyporales</taxon>
        <taxon>Fomitopsis</taxon>
    </lineage>
</organism>
<dbReference type="OrthoDB" id="43744at2759"/>
<feature type="domain" description="Peptidase S9 prolyl oligopeptidase catalytic" evidence="4">
    <location>
        <begin position="460"/>
        <end position="663"/>
    </location>
</feature>
<dbReference type="GO" id="GO:0004252">
    <property type="term" value="F:serine-type endopeptidase activity"/>
    <property type="evidence" value="ECO:0007669"/>
    <property type="project" value="TreeGrafter"/>
</dbReference>
<dbReference type="InterPro" id="IPR029058">
    <property type="entry name" value="AB_hydrolase_fold"/>
</dbReference>
<dbReference type="Pfam" id="PF00326">
    <property type="entry name" value="Peptidase_S9"/>
    <property type="match status" value="1"/>
</dbReference>
<evidence type="ECO:0000256" key="1">
    <source>
        <dbReference type="ARBA" id="ARBA00010040"/>
    </source>
</evidence>
<dbReference type="EMBL" id="KV429100">
    <property type="protein sequence ID" value="KZT65761.1"/>
    <property type="molecule type" value="Genomic_DNA"/>
</dbReference>
<evidence type="ECO:0000256" key="2">
    <source>
        <dbReference type="ARBA" id="ARBA00022801"/>
    </source>
</evidence>
<dbReference type="PANTHER" id="PTHR42776">
    <property type="entry name" value="SERINE PEPTIDASE S9 FAMILY MEMBER"/>
    <property type="match status" value="1"/>
</dbReference>
<name>A0A165MJB3_9APHY</name>
<accession>A0A165MJB3</accession>
<dbReference type="InterPro" id="IPR011042">
    <property type="entry name" value="6-blade_b-propeller_TolB-like"/>
</dbReference>
<dbReference type="Gene3D" id="2.130.10.10">
    <property type="entry name" value="YVTN repeat-like/Quinoprotein amine dehydrogenase"/>
    <property type="match status" value="1"/>
</dbReference>
<keyword evidence="2 5" id="KW-0378">Hydrolase</keyword>
<dbReference type="GO" id="GO:0006508">
    <property type="term" value="P:proteolysis"/>
    <property type="evidence" value="ECO:0007669"/>
    <property type="project" value="InterPro"/>
</dbReference>
<dbReference type="STRING" id="1314783.A0A165MJB3"/>
<reference evidence="5 6" key="1">
    <citation type="journal article" date="2016" name="Mol. Biol. Evol.">
        <title>Comparative Genomics of Early-Diverging Mushroom-Forming Fungi Provides Insights into the Origins of Lignocellulose Decay Capabilities.</title>
        <authorList>
            <person name="Nagy L.G."/>
            <person name="Riley R."/>
            <person name="Tritt A."/>
            <person name="Adam C."/>
            <person name="Daum C."/>
            <person name="Floudas D."/>
            <person name="Sun H."/>
            <person name="Yadav J.S."/>
            <person name="Pangilinan J."/>
            <person name="Larsson K.H."/>
            <person name="Matsuura K."/>
            <person name="Barry K."/>
            <person name="Labutti K."/>
            <person name="Kuo R."/>
            <person name="Ohm R.A."/>
            <person name="Bhattacharya S.S."/>
            <person name="Shirouzu T."/>
            <person name="Yoshinaga Y."/>
            <person name="Martin F.M."/>
            <person name="Grigoriev I.V."/>
            <person name="Hibbett D.S."/>
        </authorList>
    </citation>
    <scope>NUCLEOTIDE SEQUENCE [LARGE SCALE GENOMIC DNA]</scope>
    <source>
        <strain evidence="5 6">L-15889</strain>
    </source>
</reference>
<evidence type="ECO:0000313" key="5">
    <source>
        <dbReference type="EMBL" id="KZT65761.1"/>
    </source>
</evidence>
<dbReference type="SUPFAM" id="SSF82171">
    <property type="entry name" value="DPP6 N-terminal domain-like"/>
    <property type="match status" value="1"/>
</dbReference>
<proteinExistence type="inferred from homology"/>
<dbReference type="InterPro" id="IPR001375">
    <property type="entry name" value="Peptidase_S9_cat"/>
</dbReference>
<dbReference type="AlphaFoldDB" id="A0A165MJB3"/>
<keyword evidence="6" id="KW-1185">Reference proteome</keyword>
<sequence length="665" mass="72337">MLASSTSPTYPTTPGPLTAEEVAGTVAISSLTLSPDGQHVAYCVGPRYRTGDHTTSALWIARTSVEESARQITSGSTHDYAPSFHPTSGDIYFLSATPEAGGISKIYRLPGNATTDTEPTGAVDLMEGQSVSSYEISPDGITIAFTAKTSKADEKRNTIRIWRDKSDRASLYLADLPAHVGVSTARALVSTDDHVESFSWCPDSRSLLFRSTSHADQESLYGEHVREAIFDIASGTVHSHFTHPCSTRSKSIPRECGDIVFLQNKSPDVFFSSQSVWARGDPTTTGGPAHIKYGTTDDALRIVNLGHDSRYVVAVARGMDTALDVFDVEHNSRTVYETRDDHISDWDMKLIGVDRYAFVVLRSSGVRGEPLEIWAGIAEAGLAGKVMHKLTSHNTWLSRERMPMSRLFSWTSPDGQDVQGVIAYPRGAAVRSMPTVAVVHGGPYSRDTLDLSFQEWSWRHFLASQGYLVLSPNYRGSTGRGDKFAQAANGGMGTTDWMDVQSMIDQSIAEGMTDPDRVAIAGYSQGGFLTAWGISRTSNIFKAAVNGAGITDWGMLTGTSALPDLEAALGGGALWTPGETLYLRGSPIRDCKNVRTPLLLLHGEQDRIVPLSQAIAFLRGVERVGHPEAKPTLVIYPGEDHKFQQRVNAEDVLRRLAQHIGSYLH</sequence>
<comment type="similarity">
    <text evidence="1">Belongs to the peptidase S9C family.</text>
</comment>
<dbReference type="Proteomes" id="UP000076727">
    <property type="component" value="Unassembled WGS sequence"/>
</dbReference>